<accession>A0A1W6D1A0</accession>
<reference evidence="2 3" key="1">
    <citation type="submission" date="2017-03" db="EMBL/GenBank/DDBJ databases">
        <title>Genome sequence of Paracoccus contaminans isolated from a water microcosm.</title>
        <authorList>
            <person name="Aurass P."/>
            <person name="Karste S."/>
            <person name="Trost E."/>
            <person name="Glaeser S.P."/>
            <person name="Kaempfer P."/>
            <person name="Flieger A."/>
        </authorList>
    </citation>
    <scope>NUCLEOTIDE SEQUENCE [LARGE SCALE GENOMIC DNA]</scope>
    <source>
        <strain evidence="3">RKI 16-01929T\LMG 29738T\CCM 8701T\CIP 111112T</strain>
    </source>
</reference>
<feature type="region of interest" description="Disordered" evidence="1">
    <location>
        <begin position="81"/>
        <end position="103"/>
    </location>
</feature>
<dbReference type="Gene3D" id="2.30.30.40">
    <property type="entry name" value="SH3 Domains"/>
    <property type="match status" value="2"/>
</dbReference>
<proteinExistence type="predicted"/>
<dbReference type="EMBL" id="CP020612">
    <property type="protein sequence ID" value="ARJ70819.1"/>
    <property type="molecule type" value="Genomic_DNA"/>
</dbReference>
<dbReference type="InterPro" id="IPR010466">
    <property type="entry name" value="DUF1058"/>
</dbReference>
<feature type="compositionally biased region" description="Gly residues" evidence="1">
    <location>
        <begin position="18"/>
        <end position="29"/>
    </location>
</feature>
<dbReference type="AlphaFoldDB" id="A0A1W6D1A0"/>
<evidence type="ECO:0000313" key="2">
    <source>
        <dbReference type="EMBL" id="ARJ70819.1"/>
    </source>
</evidence>
<evidence type="ECO:0008006" key="4">
    <source>
        <dbReference type="Google" id="ProtNLM"/>
    </source>
</evidence>
<dbReference type="OrthoDB" id="9810773at2"/>
<keyword evidence="3" id="KW-1185">Reference proteome</keyword>
<feature type="region of interest" description="Disordered" evidence="1">
    <location>
        <begin position="15"/>
        <end position="66"/>
    </location>
</feature>
<protein>
    <recommendedName>
        <fullName evidence="4">Aspartyl-trna synthetase</fullName>
    </recommendedName>
</protein>
<dbReference type="KEGG" id="pcon:B0A89_08360"/>
<feature type="compositionally biased region" description="Low complexity" evidence="1">
    <location>
        <begin position="31"/>
        <end position="51"/>
    </location>
</feature>
<dbReference type="Proteomes" id="UP000193017">
    <property type="component" value="Chromosome"/>
</dbReference>
<sequence>MVLGLSVAVSIGLSGARAQGGPGQAGEGGTDPAAAGRAVPSAAAPAPAGAAVPPPPAAAAGGDGSAALEVDRTEITADSLISRHQAAPRDPGKGPVTNLPLPRYVSLKGGEGNARRGPSLSHRIDWVFRHPGMPLRVVAEFGHWRRVEDQDGAGGWVHYSLLSGVRTAIITTDMAELRARADGNGAIIARAEAGAIVRLHECVRDWCRVSGGGEKGWVVKTSLWGVDAGEIRE</sequence>
<dbReference type="STRING" id="1945662.B0A89_08360"/>
<dbReference type="Pfam" id="PF06347">
    <property type="entry name" value="SH3_4"/>
    <property type="match status" value="2"/>
</dbReference>
<organism evidence="2 3">
    <name type="scientific">Paracoccus contaminans</name>
    <dbReference type="NCBI Taxonomy" id="1945662"/>
    <lineage>
        <taxon>Bacteria</taxon>
        <taxon>Pseudomonadati</taxon>
        <taxon>Pseudomonadota</taxon>
        <taxon>Alphaproteobacteria</taxon>
        <taxon>Rhodobacterales</taxon>
        <taxon>Paracoccaceae</taxon>
        <taxon>Paracoccus</taxon>
    </lineage>
</organism>
<gene>
    <name evidence="2" type="ORF">B0A89_08360</name>
</gene>
<name>A0A1W6D1A0_9RHOB</name>
<evidence type="ECO:0000256" key="1">
    <source>
        <dbReference type="SAM" id="MobiDB-lite"/>
    </source>
</evidence>
<evidence type="ECO:0000313" key="3">
    <source>
        <dbReference type="Proteomes" id="UP000193017"/>
    </source>
</evidence>